<name>A0ABP9I920_9ACTN</name>
<dbReference type="Gene3D" id="1.50.10.10">
    <property type="match status" value="1"/>
</dbReference>
<evidence type="ECO:0000256" key="1">
    <source>
        <dbReference type="ARBA" id="ARBA00001445"/>
    </source>
</evidence>
<reference evidence="6" key="1">
    <citation type="journal article" date="2019" name="Int. J. Syst. Evol. Microbiol.">
        <title>The Global Catalogue of Microorganisms (GCM) 10K type strain sequencing project: providing services to taxonomists for standard genome sequencing and annotation.</title>
        <authorList>
            <consortium name="The Broad Institute Genomics Platform"/>
            <consortium name="The Broad Institute Genome Sequencing Center for Infectious Disease"/>
            <person name="Wu L."/>
            <person name="Ma J."/>
        </authorList>
    </citation>
    <scope>NUCLEOTIDE SEQUENCE [LARGE SCALE GENOMIC DNA]</scope>
    <source>
        <strain evidence="6">JCM 17986</strain>
    </source>
</reference>
<dbReference type="SUPFAM" id="SSF48208">
    <property type="entry name" value="Six-hairpin glycosidases"/>
    <property type="match status" value="1"/>
</dbReference>
<proteinExistence type="predicted"/>
<dbReference type="EC" id="3.2.1.40" evidence="2"/>
<keyword evidence="6" id="KW-1185">Reference proteome</keyword>
<accession>A0ABP9I920</accession>
<comment type="caution">
    <text evidence="5">The sequence shown here is derived from an EMBL/GenBank/DDBJ whole genome shotgun (WGS) entry which is preliminary data.</text>
</comment>
<feature type="domain" description="Alpha-L-rhamnosidase six-hairpin glycosidase" evidence="4">
    <location>
        <begin position="31"/>
        <end position="127"/>
    </location>
</feature>
<dbReference type="InterPro" id="IPR035396">
    <property type="entry name" value="Bac_rhamnosid6H"/>
</dbReference>
<dbReference type="InterPro" id="IPR012341">
    <property type="entry name" value="6hp_glycosidase-like_sf"/>
</dbReference>
<evidence type="ECO:0000313" key="6">
    <source>
        <dbReference type="Proteomes" id="UP001500466"/>
    </source>
</evidence>
<evidence type="ECO:0000313" key="5">
    <source>
        <dbReference type="EMBL" id="GAA4990864.1"/>
    </source>
</evidence>
<dbReference type="InterPro" id="IPR008928">
    <property type="entry name" value="6-hairpin_glycosidase_sf"/>
</dbReference>
<gene>
    <name evidence="5" type="ORF">GCM10023205_73260</name>
</gene>
<feature type="compositionally biased region" description="Basic residues" evidence="3">
    <location>
        <begin position="165"/>
        <end position="178"/>
    </location>
</feature>
<evidence type="ECO:0000259" key="4">
    <source>
        <dbReference type="Pfam" id="PF17389"/>
    </source>
</evidence>
<feature type="region of interest" description="Disordered" evidence="3">
    <location>
        <begin position="165"/>
        <end position="187"/>
    </location>
</feature>
<dbReference type="PANTHER" id="PTHR33307:SF6">
    <property type="entry name" value="ALPHA-RHAMNOSIDASE (EUROFUNG)-RELATED"/>
    <property type="match status" value="1"/>
</dbReference>
<dbReference type="PANTHER" id="PTHR33307">
    <property type="entry name" value="ALPHA-RHAMNOSIDASE (EUROFUNG)"/>
    <property type="match status" value="1"/>
</dbReference>
<dbReference type="Proteomes" id="UP001500466">
    <property type="component" value="Unassembled WGS sequence"/>
</dbReference>
<comment type="catalytic activity">
    <reaction evidence="1">
        <text>Hydrolysis of terminal non-reducing alpha-L-rhamnose residues in alpha-L-rhamnosides.</text>
        <dbReference type="EC" id="3.2.1.40"/>
    </reaction>
</comment>
<dbReference type="EMBL" id="BAABHS010000041">
    <property type="protein sequence ID" value="GAA4990864.1"/>
    <property type="molecule type" value="Genomic_DNA"/>
</dbReference>
<evidence type="ECO:0000256" key="2">
    <source>
        <dbReference type="ARBA" id="ARBA00012652"/>
    </source>
</evidence>
<organism evidence="5 6">
    <name type="scientific">Yinghuangia aomiensis</name>
    <dbReference type="NCBI Taxonomy" id="676205"/>
    <lineage>
        <taxon>Bacteria</taxon>
        <taxon>Bacillati</taxon>
        <taxon>Actinomycetota</taxon>
        <taxon>Actinomycetes</taxon>
        <taxon>Kitasatosporales</taxon>
        <taxon>Streptomycetaceae</taxon>
        <taxon>Yinghuangia</taxon>
    </lineage>
</organism>
<dbReference type="InterPro" id="IPR016007">
    <property type="entry name" value="Alpha_rhamnosid"/>
</dbReference>
<evidence type="ECO:0000256" key="3">
    <source>
        <dbReference type="SAM" id="MobiDB-lite"/>
    </source>
</evidence>
<protein>
    <recommendedName>
        <fullName evidence="2">alpha-L-rhamnosidase</fullName>
        <ecNumber evidence="2">3.2.1.40</ecNumber>
    </recommendedName>
</protein>
<sequence length="187" mass="21357">MELPRQCVRRSHRLPPTRAGGIHRRLADLRPAATFLYDVAGFSAKWLRDLAADQWPDGRIPNWAPEPGHGRRPEDTYAFINGSAGWGGAAVIVPWQMYLAYGDTRVLADQFDCMVRWVDYGARIAREQRFHERASARPVAAPHEAYIWDSGFHWGEWSEPRRATTRRSTFRTTARSRPRTSTGPPIC</sequence>
<dbReference type="Pfam" id="PF17389">
    <property type="entry name" value="Bac_rhamnosid6H"/>
    <property type="match status" value="1"/>
</dbReference>